<dbReference type="PROSITE" id="PS51257">
    <property type="entry name" value="PROKAR_LIPOPROTEIN"/>
    <property type="match status" value="1"/>
</dbReference>
<evidence type="ECO:0000313" key="3">
    <source>
        <dbReference type="EMBL" id="ETR73269.1"/>
    </source>
</evidence>
<gene>
    <name evidence="3" type="ORF">OMM_07057</name>
</gene>
<protein>
    <recommendedName>
        <fullName evidence="5">Lipoprotein</fullName>
    </recommendedName>
</protein>
<proteinExistence type="predicted"/>
<comment type="caution">
    <text evidence="3">The sequence shown here is derived from an EMBL/GenBank/DDBJ whole genome shotgun (WGS) entry which is preliminary data.</text>
</comment>
<feature type="region of interest" description="Disordered" evidence="1">
    <location>
        <begin position="27"/>
        <end position="47"/>
    </location>
</feature>
<evidence type="ECO:0000256" key="2">
    <source>
        <dbReference type="SAM" id="SignalP"/>
    </source>
</evidence>
<reference evidence="4" key="1">
    <citation type="submission" date="2012-11" db="EMBL/GenBank/DDBJ databases">
        <authorList>
            <person name="Lucero-Rivera Y.E."/>
            <person name="Tovar-Ramirez D."/>
        </authorList>
    </citation>
    <scope>NUCLEOTIDE SEQUENCE [LARGE SCALE GENOMIC DNA]</scope>
    <source>
        <strain evidence="4">Araruama</strain>
    </source>
</reference>
<dbReference type="Proteomes" id="UP000189670">
    <property type="component" value="Unassembled WGS sequence"/>
</dbReference>
<evidence type="ECO:0008006" key="5">
    <source>
        <dbReference type="Google" id="ProtNLM"/>
    </source>
</evidence>
<name>A0A1V1PEE2_9BACT</name>
<evidence type="ECO:0000313" key="4">
    <source>
        <dbReference type="Proteomes" id="UP000189670"/>
    </source>
</evidence>
<keyword evidence="2" id="KW-0732">Signal</keyword>
<accession>A0A1V1PEE2</accession>
<feature type="signal peptide" evidence="2">
    <location>
        <begin position="1"/>
        <end position="20"/>
    </location>
</feature>
<organism evidence="3 4">
    <name type="scientific">Candidatus Magnetoglobus multicellularis str. Araruama</name>
    <dbReference type="NCBI Taxonomy" id="890399"/>
    <lineage>
        <taxon>Bacteria</taxon>
        <taxon>Pseudomonadati</taxon>
        <taxon>Thermodesulfobacteriota</taxon>
        <taxon>Desulfobacteria</taxon>
        <taxon>Desulfobacterales</taxon>
        <taxon>Desulfobacteraceae</taxon>
        <taxon>Candidatus Magnetoglobus</taxon>
    </lineage>
</organism>
<feature type="chain" id="PRO_5010745867" description="Lipoprotein" evidence="2">
    <location>
        <begin position="21"/>
        <end position="141"/>
    </location>
</feature>
<evidence type="ECO:0000256" key="1">
    <source>
        <dbReference type="SAM" id="MobiDB-lite"/>
    </source>
</evidence>
<dbReference type="EMBL" id="ATBP01000075">
    <property type="protein sequence ID" value="ETR73269.1"/>
    <property type="molecule type" value="Genomic_DNA"/>
</dbReference>
<dbReference type="AlphaFoldDB" id="A0A1V1PEE2"/>
<sequence>MKLNMIILSILFVFISCAPANQIESKKAGADGDAPQPQSDSIAAPKRPKKLIKSCFRNVPKWVTSKNAINGNIISHVEINVDSEEVFSQLKRPSAKQIDKLKQKCPNGYQLIDYYWFGETKITKLYGLCIEQTPSGVQFLY</sequence>